<evidence type="ECO:0000313" key="3">
    <source>
        <dbReference type="Proteomes" id="UP001152519"/>
    </source>
</evidence>
<proteinExistence type="predicted"/>
<name>A0A9W4GTI2_9ACTN</name>
<keyword evidence="3" id="KW-1185">Reference proteome</keyword>
<dbReference type="Proteomes" id="UP001152519">
    <property type="component" value="Unassembled WGS sequence"/>
</dbReference>
<evidence type="ECO:0000256" key="1">
    <source>
        <dbReference type="SAM" id="MobiDB-lite"/>
    </source>
</evidence>
<feature type="compositionally biased region" description="Basic and acidic residues" evidence="1">
    <location>
        <begin position="12"/>
        <end position="23"/>
    </location>
</feature>
<feature type="region of interest" description="Disordered" evidence="1">
    <location>
        <begin position="108"/>
        <end position="176"/>
    </location>
</feature>
<feature type="region of interest" description="Disordered" evidence="1">
    <location>
        <begin position="1"/>
        <end position="65"/>
    </location>
</feature>
<organism evidence="2 3">
    <name type="scientific">Actinacidiphila cocklensis</name>
    <dbReference type="NCBI Taxonomy" id="887465"/>
    <lineage>
        <taxon>Bacteria</taxon>
        <taxon>Bacillati</taxon>
        <taxon>Actinomycetota</taxon>
        <taxon>Actinomycetes</taxon>
        <taxon>Kitasatosporales</taxon>
        <taxon>Streptomycetaceae</taxon>
        <taxon>Actinacidiphila</taxon>
    </lineage>
</organism>
<accession>A0A9W4GTI2</accession>
<reference evidence="2" key="1">
    <citation type="submission" date="2021-05" db="EMBL/GenBank/DDBJ databases">
        <authorList>
            <person name="Arsene-Ploetze F."/>
        </authorList>
    </citation>
    <scope>NUCLEOTIDE SEQUENCE</scope>
    <source>
        <strain evidence="2">DSM 42138</strain>
    </source>
</reference>
<evidence type="ECO:0000313" key="2">
    <source>
        <dbReference type="EMBL" id="CAG6394682.1"/>
    </source>
</evidence>
<protein>
    <submittedName>
        <fullName evidence="2">Uncharacterized protein</fullName>
    </submittedName>
</protein>
<sequence length="176" mass="18482">MSGGRIGPGPHPQRDQPEADRHALAGHTPGGRIAHHEPGPGLRPAADVRPRGPPHPAGGAAFAEDGRIDKTMHLLAPVDDTYRRLMNRQLTVQESVAAWPCDLHGGRGAQGPAHHLPGPLSVQHPGQRPRPRPTPFPRFRDHRGRRGVTANAPGSLCASAARGASTGGGRPLETAA</sequence>
<dbReference type="EMBL" id="CAJSLV010000058">
    <property type="protein sequence ID" value="CAG6394682.1"/>
    <property type="molecule type" value="Genomic_DNA"/>
</dbReference>
<dbReference type="AlphaFoldDB" id="A0A9W4GTI2"/>
<gene>
    <name evidence="2" type="ORF">SCOCK_290018</name>
</gene>
<comment type="caution">
    <text evidence="2">The sequence shown here is derived from an EMBL/GenBank/DDBJ whole genome shotgun (WGS) entry which is preliminary data.</text>
</comment>